<feature type="transmembrane region" description="Helical" evidence="6">
    <location>
        <begin position="349"/>
        <end position="370"/>
    </location>
</feature>
<organism evidence="7 8">
    <name type="scientific">Acetivibrio ethanolgignens</name>
    <dbReference type="NCBI Taxonomy" id="290052"/>
    <lineage>
        <taxon>Bacteria</taxon>
        <taxon>Bacillati</taxon>
        <taxon>Bacillota</taxon>
        <taxon>Clostridia</taxon>
        <taxon>Eubacteriales</taxon>
        <taxon>Oscillospiraceae</taxon>
        <taxon>Acetivibrio</taxon>
    </lineage>
</organism>
<evidence type="ECO:0000256" key="5">
    <source>
        <dbReference type="ARBA" id="ARBA00023136"/>
    </source>
</evidence>
<feature type="transmembrane region" description="Helical" evidence="6">
    <location>
        <begin position="122"/>
        <end position="142"/>
    </location>
</feature>
<evidence type="ECO:0000256" key="6">
    <source>
        <dbReference type="SAM" id="Phobius"/>
    </source>
</evidence>
<dbReference type="InterPro" id="IPR039672">
    <property type="entry name" value="MFS_2"/>
</dbReference>
<dbReference type="InterPro" id="IPR036259">
    <property type="entry name" value="MFS_trans_sf"/>
</dbReference>
<keyword evidence="5 6" id="KW-0472">Membrane</keyword>
<feature type="transmembrane region" description="Helical" evidence="6">
    <location>
        <begin position="414"/>
        <end position="432"/>
    </location>
</feature>
<dbReference type="InterPro" id="IPR018043">
    <property type="entry name" value="Na/Gal_symport_CS"/>
</dbReference>
<dbReference type="GO" id="GO:0015293">
    <property type="term" value="F:symporter activity"/>
    <property type="evidence" value="ECO:0007669"/>
    <property type="project" value="InterPro"/>
</dbReference>
<gene>
    <name evidence="7" type="ORF">ASU35_04505</name>
</gene>
<name>A0A0V8QA51_9FIRM</name>
<dbReference type="Gene3D" id="1.20.1250.20">
    <property type="entry name" value="MFS general substrate transporter like domains"/>
    <property type="match status" value="1"/>
</dbReference>
<evidence type="ECO:0000313" key="8">
    <source>
        <dbReference type="Proteomes" id="UP000054874"/>
    </source>
</evidence>
<feature type="transmembrane region" description="Helical" evidence="6">
    <location>
        <begin position="50"/>
        <end position="73"/>
    </location>
</feature>
<evidence type="ECO:0000256" key="1">
    <source>
        <dbReference type="ARBA" id="ARBA00004651"/>
    </source>
</evidence>
<dbReference type="PANTHER" id="PTHR11328">
    <property type="entry name" value="MAJOR FACILITATOR SUPERFAMILY DOMAIN-CONTAINING PROTEIN"/>
    <property type="match status" value="1"/>
</dbReference>
<keyword evidence="3 6" id="KW-0812">Transmembrane</keyword>
<evidence type="ECO:0000256" key="4">
    <source>
        <dbReference type="ARBA" id="ARBA00022989"/>
    </source>
</evidence>
<feature type="transmembrane region" description="Helical" evidence="6">
    <location>
        <begin position="94"/>
        <end position="116"/>
    </location>
</feature>
<dbReference type="PANTHER" id="PTHR11328:SF28">
    <property type="entry name" value="MAJOR FACILITATOR SUPERFAMILY DOMAIN-CONTAINING PROTEIN 12"/>
    <property type="match status" value="1"/>
</dbReference>
<feature type="transmembrane region" description="Helical" evidence="6">
    <location>
        <begin position="452"/>
        <end position="470"/>
    </location>
</feature>
<feature type="transmembrane region" description="Helical" evidence="6">
    <location>
        <begin position="267"/>
        <end position="285"/>
    </location>
</feature>
<accession>A0A0V8QA51</accession>
<feature type="transmembrane region" description="Helical" evidence="6">
    <location>
        <begin position="291"/>
        <end position="313"/>
    </location>
</feature>
<dbReference type="EMBL" id="LNAM01000219">
    <property type="protein sequence ID" value="KSV57445.1"/>
    <property type="molecule type" value="Genomic_DNA"/>
</dbReference>
<dbReference type="GO" id="GO:0006814">
    <property type="term" value="P:sodium ion transport"/>
    <property type="evidence" value="ECO:0007669"/>
    <property type="project" value="InterPro"/>
</dbReference>
<keyword evidence="4 6" id="KW-1133">Transmembrane helix</keyword>
<feature type="transmembrane region" description="Helical" evidence="6">
    <location>
        <begin position="21"/>
        <end position="44"/>
    </location>
</feature>
<dbReference type="GO" id="GO:0005886">
    <property type="term" value="C:plasma membrane"/>
    <property type="evidence" value="ECO:0007669"/>
    <property type="project" value="UniProtKB-SubCell"/>
</dbReference>
<dbReference type="GO" id="GO:0008643">
    <property type="term" value="P:carbohydrate transport"/>
    <property type="evidence" value="ECO:0007669"/>
    <property type="project" value="InterPro"/>
</dbReference>
<evidence type="ECO:0000256" key="2">
    <source>
        <dbReference type="ARBA" id="ARBA00022475"/>
    </source>
</evidence>
<evidence type="ECO:0000313" key="7">
    <source>
        <dbReference type="EMBL" id="KSV57445.1"/>
    </source>
</evidence>
<comment type="subcellular location">
    <subcellularLocation>
        <location evidence="1">Cell membrane</location>
        <topology evidence="1">Multi-pass membrane protein</topology>
    </subcellularLocation>
</comment>
<dbReference type="AlphaFoldDB" id="A0A0V8QA51"/>
<keyword evidence="2" id="KW-1003">Cell membrane</keyword>
<dbReference type="STRING" id="290052.ASU35_04505"/>
<dbReference type="PROSITE" id="PS00872">
    <property type="entry name" value="NA_GALACTOSIDE_SYMP"/>
    <property type="match status" value="1"/>
</dbReference>
<feature type="transmembrane region" description="Helical" evidence="6">
    <location>
        <begin position="162"/>
        <end position="183"/>
    </location>
</feature>
<dbReference type="Pfam" id="PF13347">
    <property type="entry name" value="MFS_2"/>
    <property type="match status" value="1"/>
</dbReference>
<keyword evidence="8" id="KW-1185">Reference proteome</keyword>
<reference evidence="7 8" key="1">
    <citation type="submission" date="2015-11" db="EMBL/GenBank/DDBJ databases">
        <title>Butyribacter intestini gen. nov., sp. nov., a butyric acid-producing bacterium of the family Lachnospiraceae isolated from the human faeces.</title>
        <authorList>
            <person name="Zou Y."/>
            <person name="Xue W."/>
            <person name="Luo G."/>
            <person name="Lv M."/>
        </authorList>
    </citation>
    <scope>NUCLEOTIDE SEQUENCE [LARGE SCALE GENOMIC DNA]</scope>
    <source>
        <strain evidence="7 8">ACET-33324</strain>
    </source>
</reference>
<dbReference type="Proteomes" id="UP000054874">
    <property type="component" value="Unassembled WGS sequence"/>
</dbReference>
<feature type="transmembrane region" description="Helical" evidence="6">
    <location>
        <begin position="322"/>
        <end position="343"/>
    </location>
</feature>
<comment type="caution">
    <text evidence="7">The sequence shown here is derived from an EMBL/GenBank/DDBJ whole genome shotgun (WGS) entry which is preliminary data.</text>
</comment>
<evidence type="ECO:0000256" key="3">
    <source>
        <dbReference type="ARBA" id="ARBA00022692"/>
    </source>
</evidence>
<proteinExistence type="predicted"/>
<dbReference type="SUPFAM" id="SSF103473">
    <property type="entry name" value="MFS general substrate transporter"/>
    <property type="match status" value="1"/>
</dbReference>
<sequence>MLWQRTKEKEIALDRYNNAKLWQIGCFSLNNAATNLYMAMMLYVSYYANSVAGIGVVLVSFLLTALNIFDGVTDPAAGYLLDHTQGRFGKFRPFMVAGNFLMAASSLLLFFTMHLLPSFLRVGYFILIYAVFILGYTCQTVVGKSGQSALTDNPAQRPLATYFDSMFFMASYGGIALFVSNFLVPRFGDFDSIKLFQVLTLVVVILSALCTLLAIIGIWEKDPAAGRTKLRKPLQKTERIRLRDYKEVIIHNRPIQMLILSACMNRFAATVYGHTAVGVMLFGIMMKDYSIAGLIGVLTAIPTLLVVSGGIWIAQRFGQKKALVLSTWAAIGLQAWMFLLLWQGSVDRIHFGLSCWNGITWAFFWLFVLLNGCKSITNNMVVPMIADCTDYEVYRSGKYVPGLMGAMFSFVDKVFAALGTAFVGIVLAAAGFGQRLPQVTDEVTDTIRYVTLFLYCVIPAAGWLCSVFAMKYYKLDKKRMQEVQKGKGKRGN</sequence>
<feature type="transmembrane region" description="Helical" evidence="6">
    <location>
        <begin position="195"/>
        <end position="219"/>
    </location>
</feature>
<protein>
    <submittedName>
        <fullName evidence="7">Glycoside:cation symporter</fullName>
    </submittedName>
</protein>